<gene>
    <name evidence="7" type="ORF">DYB32_005334</name>
</gene>
<keyword evidence="3" id="KW-0862">Zinc</keyword>
<protein>
    <recommendedName>
        <fullName evidence="6">FYVE-type domain-containing protein</fullName>
    </recommendedName>
</protein>
<keyword evidence="2 4" id="KW-0863">Zinc-finger</keyword>
<evidence type="ECO:0000259" key="6">
    <source>
        <dbReference type="PROSITE" id="PS50178"/>
    </source>
</evidence>
<dbReference type="InterPro" id="IPR000306">
    <property type="entry name" value="Znf_FYVE"/>
</dbReference>
<keyword evidence="8" id="KW-1185">Reference proteome</keyword>
<keyword evidence="1" id="KW-0479">Metal-binding</keyword>
<feature type="compositionally biased region" description="Polar residues" evidence="5">
    <location>
        <begin position="298"/>
        <end position="319"/>
    </location>
</feature>
<sequence>MIELRHPRVGSPSIVYRFEHLLAKHLWVQNKLRTVCVLCSKRFFLGGKHHCRRCGEVFCSDCTQFETAQLPGASRTRVRVCKMCLARDCQDESLLVVSTSSSDDDEAEAELLRKTEKMLLSPTPRPARPNNVKTEKALLDTRTTTNSVVSLLYRITDVKAKEEWVDGSRRSHCVICTKKFFLTMGKHHCRRCGDVICKDCSTFSLAQVPGVGRVKVRTCRLCHAKDVEAGEYLAPPSSSSEDDDLEDELLQKSEMMLFSPRRNQTPQAAAAAAAESTDRLCRKLDQTTITEEEEDRYTVQSYASGDSTTDTMSPKLNFK</sequence>
<dbReference type="AlphaFoldDB" id="A0A3R7A8E7"/>
<name>A0A3R7A8E7_9STRA</name>
<dbReference type="Gene3D" id="3.30.40.10">
    <property type="entry name" value="Zinc/RING finger domain, C3HC4 (zinc finger)"/>
    <property type="match status" value="2"/>
</dbReference>
<dbReference type="PANTHER" id="PTHR43102">
    <property type="entry name" value="SLR1143 PROTEIN"/>
    <property type="match status" value="1"/>
</dbReference>
<proteinExistence type="predicted"/>
<dbReference type="InterPro" id="IPR013083">
    <property type="entry name" value="Znf_RING/FYVE/PHD"/>
</dbReference>
<dbReference type="Pfam" id="PF01363">
    <property type="entry name" value="FYVE"/>
    <property type="match status" value="2"/>
</dbReference>
<evidence type="ECO:0000313" key="8">
    <source>
        <dbReference type="Proteomes" id="UP000285060"/>
    </source>
</evidence>
<dbReference type="Proteomes" id="UP000285060">
    <property type="component" value="Unassembled WGS sequence"/>
</dbReference>
<evidence type="ECO:0000313" key="7">
    <source>
        <dbReference type="EMBL" id="RHY29213.1"/>
    </source>
</evidence>
<dbReference type="PROSITE" id="PS50178">
    <property type="entry name" value="ZF_FYVE"/>
    <property type="match status" value="2"/>
</dbReference>
<dbReference type="PANTHER" id="PTHR43102:SF2">
    <property type="entry name" value="GAF DOMAIN-CONTAINING PROTEIN"/>
    <property type="match status" value="1"/>
</dbReference>
<evidence type="ECO:0000256" key="2">
    <source>
        <dbReference type="ARBA" id="ARBA00022771"/>
    </source>
</evidence>
<feature type="domain" description="FYVE-type" evidence="6">
    <location>
        <begin position="167"/>
        <end position="227"/>
    </location>
</feature>
<evidence type="ECO:0000256" key="3">
    <source>
        <dbReference type="ARBA" id="ARBA00022833"/>
    </source>
</evidence>
<dbReference type="InterPro" id="IPR017455">
    <property type="entry name" value="Znf_FYVE-rel"/>
</dbReference>
<dbReference type="VEuPathDB" id="FungiDB:H310_11422"/>
<dbReference type="InterPro" id="IPR011011">
    <property type="entry name" value="Znf_FYVE_PHD"/>
</dbReference>
<reference evidence="7 8" key="1">
    <citation type="submission" date="2018-08" db="EMBL/GenBank/DDBJ databases">
        <title>Aphanomyces genome sequencing and annotation.</title>
        <authorList>
            <person name="Minardi D."/>
            <person name="Oidtmann B."/>
            <person name="Van Der Giezen M."/>
            <person name="Studholme D.J."/>
        </authorList>
    </citation>
    <scope>NUCLEOTIDE SEQUENCE [LARGE SCALE GENOMIC DNA]</scope>
    <source>
        <strain evidence="7 8">NJM0002</strain>
    </source>
</reference>
<evidence type="ECO:0000256" key="4">
    <source>
        <dbReference type="PROSITE-ProRule" id="PRU00091"/>
    </source>
</evidence>
<dbReference type="GO" id="GO:0008270">
    <property type="term" value="F:zinc ion binding"/>
    <property type="evidence" value="ECO:0007669"/>
    <property type="project" value="UniProtKB-KW"/>
</dbReference>
<accession>A0A3R7A8E7</accession>
<comment type="caution">
    <text evidence="7">The sequence shown here is derived from an EMBL/GenBank/DDBJ whole genome shotgun (WGS) entry which is preliminary data.</text>
</comment>
<organism evidence="7 8">
    <name type="scientific">Aphanomyces invadans</name>
    <dbReference type="NCBI Taxonomy" id="157072"/>
    <lineage>
        <taxon>Eukaryota</taxon>
        <taxon>Sar</taxon>
        <taxon>Stramenopiles</taxon>
        <taxon>Oomycota</taxon>
        <taxon>Saprolegniomycetes</taxon>
        <taxon>Saprolegniales</taxon>
        <taxon>Verrucalvaceae</taxon>
        <taxon>Aphanomyces</taxon>
    </lineage>
</organism>
<dbReference type="EMBL" id="QUSY01000469">
    <property type="protein sequence ID" value="RHY29213.1"/>
    <property type="molecule type" value="Genomic_DNA"/>
</dbReference>
<feature type="region of interest" description="Disordered" evidence="5">
    <location>
        <begin position="284"/>
        <end position="319"/>
    </location>
</feature>
<dbReference type="SMART" id="SM00064">
    <property type="entry name" value="FYVE"/>
    <property type="match status" value="2"/>
</dbReference>
<dbReference type="SUPFAM" id="SSF57903">
    <property type="entry name" value="FYVE/PHD zinc finger"/>
    <property type="match status" value="2"/>
</dbReference>
<feature type="domain" description="FYVE-type" evidence="6">
    <location>
        <begin position="30"/>
        <end position="89"/>
    </location>
</feature>
<evidence type="ECO:0000256" key="1">
    <source>
        <dbReference type="ARBA" id="ARBA00022723"/>
    </source>
</evidence>
<evidence type="ECO:0000256" key="5">
    <source>
        <dbReference type="SAM" id="MobiDB-lite"/>
    </source>
</evidence>
<dbReference type="VEuPathDB" id="FungiDB:H310_11424"/>